<reference evidence="12 13" key="1">
    <citation type="submission" date="2017-10" db="EMBL/GenBank/DDBJ databases">
        <title>The draft genome sequence of Lewinella nigricans NBRC 102662.</title>
        <authorList>
            <person name="Wang K."/>
        </authorList>
    </citation>
    <scope>NUCLEOTIDE SEQUENCE [LARGE SCALE GENOMIC DNA]</scope>
    <source>
        <strain evidence="12 13">NBRC 102662</strain>
    </source>
</reference>
<gene>
    <name evidence="12" type="primary">recN</name>
    <name evidence="12" type="ORF">CRP01_06445</name>
</gene>
<comment type="caution">
    <text evidence="12">The sequence shown here is derived from an EMBL/GenBank/DDBJ whole genome shotgun (WGS) entry which is preliminary data.</text>
</comment>
<dbReference type="Proteomes" id="UP000223913">
    <property type="component" value="Unassembled WGS sequence"/>
</dbReference>
<keyword evidence="5 9" id="KW-0227">DNA damage</keyword>
<evidence type="ECO:0000256" key="8">
    <source>
        <dbReference type="ARBA" id="ARBA00033408"/>
    </source>
</evidence>
<dbReference type="OrthoDB" id="9806954at2"/>
<dbReference type="RefSeq" id="WP_099149194.1">
    <property type="nucleotide sequence ID" value="NZ_PDUD01000010.1"/>
</dbReference>
<dbReference type="AlphaFoldDB" id="A0A2D0NFJ8"/>
<evidence type="ECO:0000256" key="7">
    <source>
        <dbReference type="ARBA" id="ARBA00023204"/>
    </source>
</evidence>
<keyword evidence="7 9" id="KW-0234">DNA repair</keyword>
<dbReference type="Gene3D" id="3.40.50.300">
    <property type="entry name" value="P-loop containing nucleotide triphosphate hydrolases"/>
    <property type="match status" value="2"/>
</dbReference>
<name>A0A2D0NFJ8_FLAN2</name>
<comment type="function">
    <text evidence="1 9">May be involved in recombinational repair of damaged DNA.</text>
</comment>
<dbReference type="GO" id="GO:0006310">
    <property type="term" value="P:DNA recombination"/>
    <property type="evidence" value="ECO:0007669"/>
    <property type="project" value="InterPro"/>
</dbReference>
<evidence type="ECO:0000256" key="9">
    <source>
        <dbReference type="PIRNR" id="PIRNR003128"/>
    </source>
</evidence>
<dbReference type="InterPro" id="IPR003395">
    <property type="entry name" value="RecF/RecN/SMC_N"/>
</dbReference>
<evidence type="ECO:0000256" key="5">
    <source>
        <dbReference type="ARBA" id="ARBA00022763"/>
    </source>
</evidence>
<dbReference type="InterPro" id="IPR004604">
    <property type="entry name" value="DNA_recomb/repair_RecN"/>
</dbReference>
<dbReference type="EMBL" id="PDUD01000010">
    <property type="protein sequence ID" value="PHN07265.1"/>
    <property type="molecule type" value="Genomic_DNA"/>
</dbReference>
<comment type="similarity">
    <text evidence="2 9">Belongs to the RecN family.</text>
</comment>
<evidence type="ECO:0000256" key="2">
    <source>
        <dbReference type="ARBA" id="ARBA00009441"/>
    </source>
</evidence>
<sequence>MINSLKIKNYAIIESLEIKFSEQLTIITGETGAGKSILLGALGLIMGERADTKVLYVSDQKCVVEGVFHVGKYGIREFFVRHELDYEEELVIRREITPSGKTRAFVNDTPVNLKILQELSSSLIDLHQQFDTLDLHQVSFQLRTLDALANNAPILKEYQQLYRKQQADLRQLESLQVRNSNASKEVEFIQFQLNEFNQADLQPDEEEGLEQELNRLSNAEEIKRTTGQAYQHLAESEQSVVDQLESVAGSLRSMAKADQRVGRLTERLDGVIAELQDLSAELDKIAEDTEYDPERIMEVQTRLDLIYRLQKKHTVASVQELLDIKRDLEGQLDDFEDLGTEIAGLEKRTVQQDQTLRELAARLSETRRKVAPGLESDVQDMLSQLSMPHARLQISIEDQEEVGPTGINEVHFLFAANKGGRLQLIKDVASGGELSRLTLAIKSLVASAIPLPTLIFDEIDIGISGDVSLRMGHILRRLSRQHQVVSITHSPQIASQADAHYFVYKKDTEERTLAKLRLLNNDERIRAIATMLSQSPPSDSALNNARELIAAADQL</sequence>
<dbReference type="InterPro" id="IPR027417">
    <property type="entry name" value="P-loop_NTPase"/>
</dbReference>
<evidence type="ECO:0000256" key="10">
    <source>
        <dbReference type="SAM" id="Coils"/>
    </source>
</evidence>
<accession>A0A2D0NFJ8</accession>
<dbReference type="SUPFAM" id="SSF52540">
    <property type="entry name" value="P-loop containing nucleoside triphosphate hydrolases"/>
    <property type="match status" value="1"/>
</dbReference>
<evidence type="ECO:0000256" key="3">
    <source>
        <dbReference type="ARBA" id="ARBA00021315"/>
    </source>
</evidence>
<proteinExistence type="inferred from homology"/>
<keyword evidence="10" id="KW-0175">Coiled coil</keyword>
<feature type="coiled-coil region" evidence="10">
    <location>
        <begin position="261"/>
        <end position="288"/>
    </location>
</feature>
<evidence type="ECO:0000259" key="11">
    <source>
        <dbReference type="Pfam" id="PF02463"/>
    </source>
</evidence>
<keyword evidence="13" id="KW-1185">Reference proteome</keyword>
<dbReference type="PANTHER" id="PTHR11059">
    <property type="entry name" value="DNA REPAIR PROTEIN RECN"/>
    <property type="match status" value="1"/>
</dbReference>
<dbReference type="NCBIfam" id="TIGR00634">
    <property type="entry name" value="recN"/>
    <property type="match status" value="1"/>
</dbReference>
<feature type="domain" description="RecF/RecN/SMC N-terminal" evidence="11">
    <location>
        <begin position="2"/>
        <end position="508"/>
    </location>
</feature>
<keyword evidence="4" id="KW-0547">Nucleotide-binding</keyword>
<evidence type="ECO:0000256" key="6">
    <source>
        <dbReference type="ARBA" id="ARBA00022840"/>
    </source>
</evidence>
<evidence type="ECO:0000313" key="12">
    <source>
        <dbReference type="EMBL" id="PHN07265.1"/>
    </source>
</evidence>
<dbReference type="GO" id="GO:0043590">
    <property type="term" value="C:bacterial nucleoid"/>
    <property type="evidence" value="ECO:0007669"/>
    <property type="project" value="TreeGrafter"/>
</dbReference>
<protein>
    <recommendedName>
        <fullName evidence="3 9">DNA repair protein RecN</fullName>
    </recommendedName>
    <alternativeName>
        <fullName evidence="8 9">Recombination protein N</fullName>
    </alternativeName>
</protein>
<dbReference type="GO" id="GO:0009432">
    <property type="term" value="P:SOS response"/>
    <property type="evidence" value="ECO:0007669"/>
    <property type="project" value="TreeGrafter"/>
</dbReference>
<dbReference type="CDD" id="cd03241">
    <property type="entry name" value="ABC_RecN"/>
    <property type="match status" value="2"/>
</dbReference>
<dbReference type="PANTHER" id="PTHR11059:SF0">
    <property type="entry name" value="DNA REPAIR PROTEIN RECN"/>
    <property type="match status" value="1"/>
</dbReference>
<organism evidence="12 13">
    <name type="scientific">Flavilitoribacter nigricans (strain ATCC 23147 / DSM 23189 / NBRC 102662 / NCIMB 1420 / SS-2)</name>
    <name type="common">Lewinella nigricans</name>
    <dbReference type="NCBI Taxonomy" id="1122177"/>
    <lineage>
        <taxon>Bacteria</taxon>
        <taxon>Pseudomonadati</taxon>
        <taxon>Bacteroidota</taxon>
        <taxon>Saprospiria</taxon>
        <taxon>Saprospirales</taxon>
        <taxon>Lewinellaceae</taxon>
        <taxon>Flavilitoribacter</taxon>
    </lineage>
</organism>
<dbReference type="GO" id="GO:0006281">
    <property type="term" value="P:DNA repair"/>
    <property type="evidence" value="ECO:0007669"/>
    <property type="project" value="UniProtKB-KW"/>
</dbReference>
<dbReference type="GO" id="GO:0005524">
    <property type="term" value="F:ATP binding"/>
    <property type="evidence" value="ECO:0007669"/>
    <property type="project" value="UniProtKB-KW"/>
</dbReference>
<dbReference type="Pfam" id="PF02463">
    <property type="entry name" value="SMC_N"/>
    <property type="match status" value="1"/>
</dbReference>
<dbReference type="PIRSF" id="PIRSF003128">
    <property type="entry name" value="RecN"/>
    <property type="match status" value="1"/>
</dbReference>
<evidence type="ECO:0000256" key="1">
    <source>
        <dbReference type="ARBA" id="ARBA00003618"/>
    </source>
</evidence>
<evidence type="ECO:0000256" key="4">
    <source>
        <dbReference type="ARBA" id="ARBA00022741"/>
    </source>
</evidence>
<keyword evidence="6" id="KW-0067">ATP-binding</keyword>
<evidence type="ECO:0000313" key="13">
    <source>
        <dbReference type="Proteomes" id="UP000223913"/>
    </source>
</evidence>